<keyword evidence="2" id="KW-1133">Transmembrane helix</keyword>
<feature type="transmembrane region" description="Helical" evidence="2">
    <location>
        <begin position="123"/>
        <end position="147"/>
    </location>
</feature>
<dbReference type="RefSeq" id="WP_267771075.1">
    <property type="nucleotide sequence ID" value="NZ_JAPNKE010000002.1"/>
</dbReference>
<feature type="region of interest" description="Disordered" evidence="1">
    <location>
        <begin position="1"/>
        <end position="30"/>
    </location>
</feature>
<evidence type="ECO:0000313" key="3">
    <source>
        <dbReference type="EMBL" id="MCY1008444.1"/>
    </source>
</evidence>
<feature type="compositionally biased region" description="Basic and acidic residues" evidence="1">
    <location>
        <begin position="1"/>
        <end position="21"/>
    </location>
</feature>
<keyword evidence="2" id="KW-0812">Transmembrane</keyword>
<keyword evidence="4" id="KW-1185">Reference proteome</keyword>
<accession>A0A9X3IZC3</accession>
<dbReference type="EMBL" id="JAPNKE010000002">
    <property type="protein sequence ID" value="MCY1008444.1"/>
    <property type="molecule type" value="Genomic_DNA"/>
</dbReference>
<sequence>MDREALPRSGGEPERGHRADRAAPPVRGGARVPRPPLRALLYLLACGAVVVPFLALWEDRRGRAVGPAVALGLFFVVHTSMAIGWVPGTWSTRKLWLASLIVVSAVAVVAAPLAAWRRVRPEWCLLAFATAVIVAPLLPVALAWATAGNASATGESPCACSPRFGPAEPSVVGPHELTAYAAGLGFCCLYIVGMGPTMHRLWATPR</sequence>
<proteinExistence type="predicted"/>
<feature type="transmembrane region" description="Helical" evidence="2">
    <location>
        <begin position="39"/>
        <end position="57"/>
    </location>
</feature>
<organism evidence="3 4">
    <name type="scientific">Nannocystis pusilla</name>
    <dbReference type="NCBI Taxonomy" id="889268"/>
    <lineage>
        <taxon>Bacteria</taxon>
        <taxon>Pseudomonadati</taxon>
        <taxon>Myxococcota</taxon>
        <taxon>Polyangia</taxon>
        <taxon>Nannocystales</taxon>
        <taxon>Nannocystaceae</taxon>
        <taxon>Nannocystis</taxon>
    </lineage>
</organism>
<feature type="transmembrane region" description="Helical" evidence="2">
    <location>
        <begin position="177"/>
        <end position="196"/>
    </location>
</feature>
<name>A0A9X3IZC3_9BACT</name>
<dbReference type="Proteomes" id="UP001150924">
    <property type="component" value="Unassembled WGS sequence"/>
</dbReference>
<feature type="transmembrane region" description="Helical" evidence="2">
    <location>
        <begin position="95"/>
        <end position="116"/>
    </location>
</feature>
<keyword evidence="2" id="KW-0472">Membrane</keyword>
<evidence type="ECO:0000313" key="4">
    <source>
        <dbReference type="Proteomes" id="UP001150924"/>
    </source>
</evidence>
<feature type="transmembrane region" description="Helical" evidence="2">
    <location>
        <begin position="64"/>
        <end position="83"/>
    </location>
</feature>
<protein>
    <submittedName>
        <fullName evidence="3">Uncharacterized protein</fullName>
    </submittedName>
</protein>
<dbReference type="AlphaFoldDB" id="A0A9X3IZC3"/>
<evidence type="ECO:0000256" key="2">
    <source>
        <dbReference type="SAM" id="Phobius"/>
    </source>
</evidence>
<reference evidence="3" key="1">
    <citation type="submission" date="2022-11" db="EMBL/GenBank/DDBJ databases">
        <title>Minimal conservation of predation-associated metabolite biosynthetic gene clusters underscores biosynthetic potential of Myxococcota including descriptions for ten novel species: Archangium lansinium sp. nov., Myxococcus landrumus sp. nov., Nannocystis bai.</title>
        <authorList>
            <person name="Ahearne A."/>
            <person name="Stevens C."/>
            <person name="Phillips K."/>
        </authorList>
    </citation>
    <scope>NUCLEOTIDE SEQUENCE</scope>
    <source>
        <strain evidence="3">Na p29</strain>
    </source>
</reference>
<comment type="caution">
    <text evidence="3">The sequence shown here is derived from an EMBL/GenBank/DDBJ whole genome shotgun (WGS) entry which is preliminary data.</text>
</comment>
<evidence type="ECO:0000256" key="1">
    <source>
        <dbReference type="SAM" id="MobiDB-lite"/>
    </source>
</evidence>
<gene>
    <name evidence="3" type="ORF">OV079_23380</name>
</gene>